<dbReference type="PANTHER" id="PTHR43774">
    <property type="entry name" value="PEPTIDE METHIONINE SULFOXIDE REDUCTASE"/>
    <property type="match status" value="1"/>
</dbReference>
<dbReference type="EMBL" id="CP007139">
    <property type="protein sequence ID" value="AIE84230.1"/>
    <property type="molecule type" value="Genomic_DNA"/>
</dbReference>
<keyword evidence="8" id="KW-1185">Reference proteome</keyword>
<evidence type="ECO:0000256" key="2">
    <source>
        <dbReference type="ARBA" id="ARBA00023002"/>
    </source>
</evidence>
<dbReference type="eggNOG" id="COG0225">
    <property type="taxonomic scope" value="Bacteria"/>
</dbReference>
<dbReference type="HAMAP" id="MF_01401">
    <property type="entry name" value="MsrA"/>
    <property type="match status" value="1"/>
</dbReference>
<dbReference type="GO" id="GO:0008113">
    <property type="term" value="F:peptide-methionine (S)-S-oxide reductase activity"/>
    <property type="evidence" value="ECO:0007669"/>
    <property type="project" value="UniProtKB-UniRule"/>
</dbReference>
<dbReference type="Pfam" id="PF01625">
    <property type="entry name" value="PMSR"/>
    <property type="match status" value="1"/>
</dbReference>
<dbReference type="HOGENOM" id="CLU_031040_10_0_0"/>
<dbReference type="EC" id="1.8.4.11" evidence="5"/>
<accession>A0A068NNA5</accession>
<dbReference type="AlphaFoldDB" id="A0A068NNA5"/>
<dbReference type="SUPFAM" id="SSF55068">
    <property type="entry name" value="Peptide methionine sulfoxide reductase"/>
    <property type="match status" value="1"/>
</dbReference>
<evidence type="ECO:0000313" key="8">
    <source>
        <dbReference type="Proteomes" id="UP000027982"/>
    </source>
</evidence>
<evidence type="ECO:0000256" key="5">
    <source>
        <dbReference type="HAMAP-Rule" id="MF_01401"/>
    </source>
</evidence>
<comment type="catalytic activity">
    <reaction evidence="3 5">
        <text>L-methionyl-[protein] + [thioredoxin]-disulfide + H2O = L-methionyl-(S)-S-oxide-[protein] + [thioredoxin]-dithiol</text>
        <dbReference type="Rhea" id="RHEA:14217"/>
        <dbReference type="Rhea" id="RHEA-COMP:10698"/>
        <dbReference type="Rhea" id="RHEA-COMP:10700"/>
        <dbReference type="Rhea" id="RHEA-COMP:12313"/>
        <dbReference type="Rhea" id="RHEA-COMP:12315"/>
        <dbReference type="ChEBI" id="CHEBI:15377"/>
        <dbReference type="ChEBI" id="CHEBI:16044"/>
        <dbReference type="ChEBI" id="CHEBI:29950"/>
        <dbReference type="ChEBI" id="CHEBI:44120"/>
        <dbReference type="ChEBI" id="CHEBI:50058"/>
        <dbReference type="EC" id="1.8.4.11"/>
    </reaction>
</comment>
<comment type="catalytic activity">
    <reaction evidence="4 5">
        <text>[thioredoxin]-disulfide + L-methionine + H2O = L-methionine (S)-S-oxide + [thioredoxin]-dithiol</text>
        <dbReference type="Rhea" id="RHEA:19993"/>
        <dbReference type="Rhea" id="RHEA-COMP:10698"/>
        <dbReference type="Rhea" id="RHEA-COMP:10700"/>
        <dbReference type="ChEBI" id="CHEBI:15377"/>
        <dbReference type="ChEBI" id="CHEBI:29950"/>
        <dbReference type="ChEBI" id="CHEBI:50058"/>
        <dbReference type="ChEBI" id="CHEBI:57844"/>
        <dbReference type="ChEBI" id="CHEBI:58772"/>
        <dbReference type="EC" id="1.8.4.11"/>
    </reaction>
</comment>
<comment type="similarity">
    <text evidence="1 5">Belongs to the MsrA Met sulfoxide reductase family.</text>
</comment>
<evidence type="ECO:0000259" key="6">
    <source>
        <dbReference type="Pfam" id="PF01625"/>
    </source>
</evidence>
<evidence type="ECO:0000256" key="1">
    <source>
        <dbReference type="ARBA" id="ARBA00005591"/>
    </source>
</evidence>
<dbReference type="PANTHER" id="PTHR43774:SF1">
    <property type="entry name" value="PEPTIDE METHIONINE SULFOXIDE REDUCTASE MSRA 2"/>
    <property type="match status" value="1"/>
</dbReference>
<dbReference type="NCBIfam" id="TIGR00401">
    <property type="entry name" value="msrA"/>
    <property type="match status" value="1"/>
</dbReference>
<name>A0A068NNA5_FIMGI</name>
<organism evidence="7 8">
    <name type="scientific">Fimbriimonas ginsengisoli Gsoil 348</name>
    <dbReference type="NCBI Taxonomy" id="661478"/>
    <lineage>
        <taxon>Bacteria</taxon>
        <taxon>Bacillati</taxon>
        <taxon>Armatimonadota</taxon>
        <taxon>Fimbriimonadia</taxon>
        <taxon>Fimbriimonadales</taxon>
        <taxon>Fimbriimonadaceae</taxon>
        <taxon>Fimbriimonas</taxon>
    </lineage>
</organism>
<dbReference type="Proteomes" id="UP000027982">
    <property type="component" value="Chromosome"/>
</dbReference>
<evidence type="ECO:0000256" key="3">
    <source>
        <dbReference type="ARBA" id="ARBA00047806"/>
    </source>
</evidence>
<dbReference type="Gene3D" id="3.30.1060.10">
    <property type="entry name" value="Peptide methionine sulphoxide reductase MsrA"/>
    <property type="match status" value="1"/>
</dbReference>
<dbReference type="InterPro" id="IPR036509">
    <property type="entry name" value="Met_Sox_Rdtase_MsrA_sf"/>
</dbReference>
<feature type="domain" description="Peptide methionine sulphoxide reductase MsrA" evidence="6">
    <location>
        <begin position="50"/>
        <end position="197"/>
    </location>
</feature>
<feature type="active site" evidence="5">
    <location>
        <position position="56"/>
    </location>
</feature>
<dbReference type="RefSeq" id="WP_227625058.1">
    <property type="nucleotide sequence ID" value="NZ_CP007139.1"/>
</dbReference>
<comment type="function">
    <text evidence="5">Has an important function as a repair enzyme for proteins that have been inactivated by oxidation. Catalyzes the reversible oxidation-reduction of methionine sulfoxide in proteins to methionine.</text>
</comment>
<protein>
    <recommendedName>
        <fullName evidence="5">Peptide methionine sulfoxide reductase MsrA</fullName>
        <shortName evidence="5">Protein-methionine-S-oxide reductase</shortName>
        <ecNumber evidence="5">1.8.4.11</ecNumber>
    </recommendedName>
    <alternativeName>
        <fullName evidence="5">Peptide-methionine (S)-S-oxide reductase</fullName>
        <shortName evidence="5">Peptide Met(O) reductase</shortName>
    </alternativeName>
</protein>
<sequence length="233" mass="26043">MVNMLMSKALVIIGLVAVVVMAFSWNPMNGLQKVSAPRTPKPAPAGSKTLVVAGGCFWCVESQMDQLRGVYFAESGYAGGQHPGVDYEEVCSGQTGHAEAVRVVFDPKVISEADLLRIFFTIHNPTTLNQQGPDHGTQYRSAIFYSSPEEKELAIKIRDEIAKAKLWKNPIVTSIEPLKNYTPAEEYHQNYFEKYEKATDAQRMTMNAGYCAAIVEPHVIEFRHKFADRLKKQ</sequence>
<evidence type="ECO:0000313" key="7">
    <source>
        <dbReference type="EMBL" id="AIE84230.1"/>
    </source>
</evidence>
<dbReference type="KEGG" id="fgi:OP10G_0862"/>
<dbReference type="GO" id="GO:0033744">
    <property type="term" value="F:L-methionine:thioredoxin-disulfide S-oxidoreductase activity"/>
    <property type="evidence" value="ECO:0007669"/>
    <property type="project" value="RHEA"/>
</dbReference>
<reference evidence="7 8" key="1">
    <citation type="journal article" date="2014" name="PLoS ONE">
        <title>The first complete genome sequence of the class fimbriimonadia in the phylum armatimonadetes.</title>
        <authorList>
            <person name="Hu Z.Y."/>
            <person name="Wang Y.Z."/>
            <person name="Im W.T."/>
            <person name="Wang S.Y."/>
            <person name="Zhao G.P."/>
            <person name="Zheng H.J."/>
            <person name="Quan Z.X."/>
        </authorList>
    </citation>
    <scope>NUCLEOTIDE SEQUENCE [LARGE SCALE GENOMIC DNA]</scope>
    <source>
        <strain evidence="7">Gsoil 348</strain>
    </source>
</reference>
<keyword evidence="2 5" id="KW-0560">Oxidoreductase</keyword>
<proteinExistence type="inferred from homology"/>
<dbReference type="InterPro" id="IPR002569">
    <property type="entry name" value="Met_Sox_Rdtase_MsrA_dom"/>
</dbReference>
<gene>
    <name evidence="5" type="primary">msrA</name>
    <name evidence="7" type="ORF">OP10G_0862</name>
</gene>
<dbReference type="STRING" id="661478.OP10G_0862"/>
<evidence type="ECO:0000256" key="4">
    <source>
        <dbReference type="ARBA" id="ARBA00048782"/>
    </source>
</evidence>